<organism evidence="5 6">
    <name type="scientific">Enterocloster bolteae</name>
    <dbReference type="NCBI Taxonomy" id="208479"/>
    <lineage>
        <taxon>Bacteria</taxon>
        <taxon>Bacillati</taxon>
        <taxon>Bacillota</taxon>
        <taxon>Clostridia</taxon>
        <taxon>Lachnospirales</taxon>
        <taxon>Lachnospiraceae</taxon>
        <taxon>Enterocloster</taxon>
    </lineage>
</organism>
<reference evidence="5 6" key="1">
    <citation type="submission" date="2018-08" db="EMBL/GenBank/DDBJ databases">
        <title>A genome reference for cultivated species of the human gut microbiota.</title>
        <authorList>
            <person name="Zou Y."/>
            <person name="Xue W."/>
            <person name="Luo G."/>
        </authorList>
    </citation>
    <scope>NUCLEOTIDE SEQUENCE [LARGE SCALE GENOMIC DNA]</scope>
    <source>
        <strain evidence="5 6">AM35-14</strain>
    </source>
</reference>
<dbReference type="InterPro" id="IPR029044">
    <property type="entry name" value="Nucleotide-diphossugar_trans"/>
</dbReference>
<evidence type="ECO:0000256" key="2">
    <source>
        <dbReference type="ARBA" id="ARBA00022676"/>
    </source>
</evidence>
<sequence length="332" mass="38648">MADAHKAEYKITVLMTVYNEPVEFVEKAISSILTQKFKDFEYIIILDKHDNYEMRSYLEGTAKEDGRIRFYVNEQNMGLARSLDKGIDLAKGMYIARMDADDISKPDRLEKEIHFIEETGADMVCCLVDKIDEKGERWDEIKPFPDSAEFIGKMLPVQNIVVHPTVMMNTERVKVLGGYRPFASCQDYDLWLRMLTNGYQIKILNENLLNFRRHKNSITASKRYVQLLNEVYIRQLYKERVSTGKDTFSEEALVCFMKSHHADSKAVNEKENSKSALYREGVEDLKRRKLASGGVKILRSISSYTVRESIKVTVNARKVKKQFIQRLRKREL</sequence>
<name>A0A414AX41_9FIRM</name>
<protein>
    <submittedName>
        <fullName evidence="5">Glycosyltransferase</fullName>
    </submittedName>
</protein>
<evidence type="ECO:0000313" key="5">
    <source>
        <dbReference type="EMBL" id="RHC56519.1"/>
    </source>
</evidence>
<dbReference type="PANTHER" id="PTHR43685:SF5">
    <property type="entry name" value="GLYCOSYLTRANSFERASE EPSE-RELATED"/>
    <property type="match status" value="1"/>
</dbReference>
<dbReference type="Proteomes" id="UP000283975">
    <property type="component" value="Unassembled WGS sequence"/>
</dbReference>
<comment type="similarity">
    <text evidence="1">Belongs to the glycosyltransferase 2 family.</text>
</comment>
<dbReference type="InterPro" id="IPR050834">
    <property type="entry name" value="Glycosyltransf_2"/>
</dbReference>
<dbReference type="PANTHER" id="PTHR43685">
    <property type="entry name" value="GLYCOSYLTRANSFERASE"/>
    <property type="match status" value="1"/>
</dbReference>
<feature type="domain" description="Glycosyltransferase 2-like" evidence="4">
    <location>
        <begin position="12"/>
        <end position="143"/>
    </location>
</feature>
<dbReference type="AlphaFoldDB" id="A0A414AX41"/>
<comment type="caution">
    <text evidence="5">The sequence shown here is derived from an EMBL/GenBank/DDBJ whole genome shotgun (WGS) entry which is preliminary data.</text>
</comment>
<dbReference type="EMBL" id="QSHZ01000008">
    <property type="protein sequence ID" value="RHC56519.1"/>
    <property type="molecule type" value="Genomic_DNA"/>
</dbReference>
<gene>
    <name evidence="5" type="ORF">DW839_09305</name>
</gene>
<dbReference type="GO" id="GO:0016757">
    <property type="term" value="F:glycosyltransferase activity"/>
    <property type="evidence" value="ECO:0007669"/>
    <property type="project" value="UniProtKB-KW"/>
</dbReference>
<keyword evidence="3 5" id="KW-0808">Transferase</keyword>
<evidence type="ECO:0000256" key="1">
    <source>
        <dbReference type="ARBA" id="ARBA00006739"/>
    </source>
</evidence>
<evidence type="ECO:0000256" key="3">
    <source>
        <dbReference type="ARBA" id="ARBA00022679"/>
    </source>
</evidence>
<proteinExistence type="inferred from homology"/>
<evidence type="ECO:0000259" key="4">
    <source>
        <dbReference type="Pfam" id="PF00535"/>
    </source>
</evidence>
<dbReference type="Gene3D" id="3.90.550.10">
    <property type="entry name" value="Spore Coat Polysaccharide Biosynthesis Protein SpsA, Chain A"/>
    <property type="match status" value="1"/>
</dbReference>
<keyword evidence="2" id="KW-0328">Glycosyltransferase</keyword>
<dbReference type="RefSeq" id="WP_119204877.1">
    <property type="nucleotide sequence ID" value="NZ_JAJCIN010000001.1"/>
</dbReference>
<dbReference type="Pfam" id="PF00535">
    <property type="entry name" value="Glycos_transf_2"/>
    <property type="match status" value="1"/>
</dbReference>
<evidence type="ECO:0000313" key="6">
    <source>
        <dbReference type="Proteomes" id="UP000283975"/>
    </source>
</evidence>
<dbReference type="SUPFAM" id="SSF53448">
    <property type="entry name" value="Nucleotide-diphospho-sugar transferases"/>
    <property type="match status" value="1"/>
</dbReference>
<dbReference type="InterPro" id="IPR001173">
    <property type="entry name" value="Glyco_trans_2-like"/>
</dbReference>
<accession>A0A414AX41</accession>